<dbReference type="GO" id="GO:0003906">
    <property type="term" value="F:DNA-(apurinic or apyrimidinic site) endonuclease activity"/>
    <property type="evidence" value="ECO:0000318"/>
    <property type="project" value="GO_Central"/>
</dbReference>
<reference evidence="1 2" key="1">
    <citation type="journal article" date="2010" name="Nature">
        <title>Genome sequencing and analysis of the model grass Brachypodium distachyon.</title>
        <authorList>
            <consortium name="International Brachypodium Initiative"/>
        </authorList>
    </citation>
    <scope>NUCLEOTIDE SEQUENCE [LARGE SCALE GENOMIC DNA]</scope>
    <source>
        <strain evidence="1 2">Bd21</strain>
    </source>
</reference>
<evidence type="ECO:0008006" key="4">
    <source>
        <dbReference type="Google" id="ProtNLM"/>
    </source>
</evidence>
<evidence type="ECO:0000313" key="1">
    <source>
        <dbReference type="EMBL" id="PNT68775.1"/>
    </source>
</evidence>
<dbReference type="EnsemblPlants" id="PNT68775">
    <property type="protein sequence ID" value="PNT68775"/>
    <property type="gene ID" value="BRADI_3g45162v3"/>
</dbReference>
<dbReference type="OrthoDB" id="786283at2759"/>
<dbReference type="Proteomes" id="UP000008810">
    <property type="component" value="Chromosome 3"/>
</dbReference>
<dbReference type="Gramene" id="PNT68775">
    <property type="protein sequence ID" value="PNT68775"/>
    <property type="gene ID" value="BRADI_3g45162v3"/>
</dbReference>
<reference evidence="2" key="3">
    <citation type="submission" date="2018-08" db="UniProtKB">
        <authorList>
            <consortium name="EnsemblPlants"/>
        </authorList>
    </citation>
    <scope>IDENTIFICATION</scope>
    <source>
        <strain evidence="2">cv. Bd21</strain>
    </source>
</reference>
<accession>A0A2K2D3D1</accession>
<dbReference type="GO" id="GO:0008311">
    <property type="term" value="F:double-stranded DNA 3'-5' DNA exonuclease activity"/>
    <property type="evidence" value="ECO:0000318"/>
    <property type="project" value="GO_Central"/>
</dbReference>
<organism evidence="1">
    <name type="scientific">Brachypodium distachyon</name>
    <name type="common">Purple false brome</name>
    <name type="synonym">Trachynia distachya</name>
    <dbReference type="NCBI Taxonomy" id="15368"/>
    <lineage>
        <taxon>Eukaryota</taxon>
        <taxon>Viridiplantae</taxon>
        <taxon>Streptophyta</taxon>
        <taxon>Embryophyta</taxon>
        <taxon>Tracheophyta</taxon>
        <taxon>Spermatophyta</taxon>
        <taxon>Magnoliopsida</taxon>
        <taxon>Liliopsida</taxon>
        <taxon>Poales</taxon>
        <taxon>Poaceae</taxon>
        <taxon>BOP clade</taxon>
        <taxon>Pooideae</taxon>
        <taxon>Stipodae</taxon>
        <taxon>Brachypodieae</taxon>
        <taxon>Brachypodium</taxon>
    </lineage>
</organism>
<evidence type="ECO:0000313" key="2">
    <source>
        <dbReference type="EnsemblPlants" id="PNT68775"/>
    </source>
</evidence>
<dbReference type="GO" id="GO:0006284">
    <property type="term" value="P:base-excision repair"/>
    <property type="evidence" value="ECO:0000318"/>
    <property type="project" value="GO_Central"/>
</dbReference>
<dbReference type="InterPro" id="IPR036691">
    <property type="entry name" value="Endo/exonu/phosph_ase_sf"/>
</dbReference>
<dbReference type="InParanoid" id="A0A2K2D3D1"/>
<sequence length="108" mass="11544">MTTPSPKILVWNAHGLNSRAKRCAVFQVVSNAGASIICLQESKLQVVIACIVTKCLGVILASNAAVVSLSNPHISDHTSTARVTTVDGCWWLTEAYGPHRVANKDAFL</sequence>
<dbReference type="Gene3D" id="3.60.10.10">
    <property type="entry name" value="Endonuclease/exonuclease/phosphatase"/>
    <property type="match status" value="1"/>
</dbReference>
<proteinExistence type="predicted"/>
<dbReference type="GO" id="GO:0005634">
    <property type="term" value="C:nucleus"/>
    <property type="evidence" value="ECO:0000318"/>
    <property type="project" value="GO_Central"/>
</dbReference>
<dbReference type="SUPFAM" id="SSF56219">
    <property type="entry name" value="DNase I-like"/>
    <property type="match status" value="1"/>
</dbReference>
<protein>
    <recommendedName>
        <fullName evidence="4">Endonuclease/exonuclease/phosphatase domain-containing protein</fullName>
    </recommendedName>
</protein>
<gene>
    <name evidence="1" type="ORF">BRADI_3g45162v3</name>
</gene>
<dbReference type="AlphaFoldDB" id="A0A2K2D3D1"/>
<dbReference type="GO" id="GO:0008081">
    <property type="term" value="F:phosphoric diester hydrolase activity"/>
    <property type="evidence" value="ECO:0000318"/>
    <property type="project" value="GO_Central"/>
</dbReference>
<keyword evidence="3" id="KW-1185">Reference proteome</keyword>
<dbReference type="EMBL" id="CM000882">
    <property type="protein sequence ID" value="PNT68775.1"/>
    <property type="molecule type" value="Genomic_DNA"/>
</dbReference>
<name>A0A2K2D3D1_BRADI</name>
<evidence type="ECO:0000313" key="3">
    <source>
        <dbReference type="Proteomes" id="UP000008810"/>
    </source>
</evidence>
<reference evidence="1" key="2">
    <citation type="submission" date="2017-06" db="EMBL/GenBank/DDBJ databases">
        <title>WGS assembly of Brachypodium distachyon.</title>
        <authorList>
            <consortium name="The International Brachypodium Initiative"/>
            <person name="Lucas S."/>
            <person name="Harmon-Smith M."/>
            <person name="Lail K."/>
            <person name="Tice H."/>
            <person name="Grimwood J."/>
            <person name="Bruce D."/>
            <person name="Barry K."/>
            <person name="Shu S."/>
            <person name="Lindquist E."/>
            <person name="Wang M."/>
            <person name="Pitluck S."/>
            <person name="Vogel J.P."/>
            <person name="Garvin D.F."/>
            <person name="Mockler T.C."/>
            <person name="Schmutz J."/>
            <person name="Rokhsar D."/>
            <person name="Bevan M.W."/>
        </authorList>
    </citation>
    <scope>NUCLEOTIDE SEQUENCE</scope>
    <source>
        <strain evidence="1">Bd21</strain>
    </source>
</reference>